<proteinExistence type="predicted"/>
<keyword evidence="1" id="KW-1133">Transmembrane helix</keyword>
<keyword evidence="3" id="KW-1185">Reference proteome</keyword>
<accession>A0A9P6RG75</accession>
<dbReference type="AlphaFoldDB" id="A0A9P6RG75"/>
<comment type="caution">
    <text evidence="2">The sequence shown here is derived from an EMBL/GenBank/DDBJ whole genome shotgun (WGS) entry which is preliminary data.</text>
</comment>
<organism evidence="2 3">
    <name type="scientific">Dissophora globulifera</name>
    <dbReference type="NCBI Taxonomy" id="979702"/>
    <lineage>
        <taxon>Eukaryota</taxon>
        <taxon>Fungi</taxon>
        <taxon>Fungi incertae sedis</taxon>
        <taxon>Mucoromycota</taxon>
        <taxon>Mortierellomycotina</taxon>
        <taxon>Mortierellomycetes</taxon>
        <taxon>Mortierellales</taxon>
        <taxon>Mortierellaceae</taxon>
        <taxon>Dissophora</taxon>
    </lineage>
</organism>
<protein>
    <submittedName>
        <fullName evidence="2">Uncharacterized protein</fullName>
    </submittedName>
</protein>
<evidence type="ECO:0000313" key="3">
    <source>
        <dbReference type="Proteomes" id="UP000738325"/>
    </source>
</evidence>
<gene>
    <name evidence="2" type="ORF">BGZ99_005950</name>
</gene>
<name>A0A9P6RG75_9FUNG</name>
<evidence type="ECO:0000313" key="2">
    <source>
        <dbReference type="EMBL" id="KAG0317943.1"/>
    </source>
</evidence>
<dbReference type="EMBL" id="JAAAIP010000396">
    <property type="protein sequence ID" value="KAG0317943.1"/>
    <property type="molecule type" value="Genomic_DNA"/>
</dbReference>
<feature type="transmembrane region" description="Helical" evidence="1">
    <location>
        <begin position="9"/>
        <end position="27"/>
    </location>
</feature>
<sequence>MGMVDLTDLMFVTIHVAGIGVVVANVVDSDVAATVVVVDVAVSFVFAVVADALFKVFGCTTTTGFAFGNHDTVTGSTILFNIMNSPFDSSAPALIATAPTACMPNASLNFRSGPRSRGKITVPGNMATMIPRCVYK</sequence>
<keyword evidence="1" id="KW-0812">Transmembrane</keyword>
<feature type="transmembrane region" description="Helical" evidence="1">
    <location>
        <begin position="33"/>
        <end position="54"/>
    </location>
</feature>
<reference evidence="2" key="1">
    <citation type="journal article" date="2020" name="Fungal Divers.">
        <title>Resolving the Mortierellaceae phylogeny through synthesis of multi-gene phylogenetics and phylogenomics.</title>
        <authorList>
            <person name="Vandepol N."/>
            <person name="Liber J."/>
            <person name="Desiro A."/>
            <person name="Na H."/>
            <person name="Kennedy M."/>
            <person name="Barry K."/>
            <person name="Grigoriev I.V."/>
            <person name="Miller A.N."/>
            <person name="O'Donnell K."/>
            <person name="Stajich J.E."/>
            <person name="Bonito G."/>
        </authorList>
    </citation>
    <scope>NUCLEOTIDE SEQUENCE</scope>
    <source>
        <strain evidence="2">REB-010B</strain>
    </source>
</reference>
<evidence type="ECO:0000256" key="1">
    <source>
        <dbReference type="SAM" id="Phobius"/>
    </source>
</evidence>
<dbReference type="Proteomes" id="UP000738325">
    <property type="component" value="Unassembled WGS sequence"/>
</dbReference>
<keyword evidence="1" id="KW-0472">Membrane</keyword>